<proteinExistence type="predicted"/>
<gene>
    <name evidence="1" type="ORF">UFOVP117_300</name>
</gene>
<sequence>MKKLLDISSEERNRILEMHQSATKRNYLSEQTPVPNNTQTQGIDINGTQYKMTNAVKDAASLSKFLDYNPQAREMQVFCMTSGAQCSGLDKMSFEPTSTGKPSYWTMMKELTKMYLNEVVKNYGNKVIPTACSDSPGYAILYENLEPKVIPSFKQKYGLDDKTYDEFNKYFATSKNYKAGLQSALRRQLNLVGACKAKPNPEQRSFVGQG</sequence>
<protein>
    <submittedName>
        <fullName evidence="1">Uncharacterized protein</fullName>
    </submittedName>
</protein>
<accession>A0A6J5LBD4</accession>
<name>A0A6J5LBD4_9CAUD</name>
<reference evidence="1" key="1">
    <citation type="submission" date="2020-04" db="EMBL/GenBank/DDBJ databases">
        <authorList>
            <person name="Chiriac C."/>
            <person name="Salcher M."/>
            <person name="Ghai R."/>
            <person name="Kavagutti S V."/>
        </authorList>
    </citation>
    <scope>NUCLEOTIDE SEQUENCE</scope>
</reference>
<dbReference type="EMBL" id="LR796235">
    <property type="protein sequence ID" value="CAB4130190.1"/>
    <property type="molecule type" value="Genomic_DNA"/>
</dbReference>
<evidence type="ECO:0000313" key="1">
    <source>
        <dbReference type="EMBL" id="CAB4130190.1"/>
    </source>
</evidence>
<organism evidence="1">
    <name type="scientific">uncultured Caudovirales phage</name>
    <dbReference type="NCBI Taxonomy" id="2100421"/>
    <lineage>
        <taxon>Viruses</taxon>
        <taxon>Duplodnaviria</taxon>
        <taxon>Heunggongvirae</taxon>
        <taxon>Uroviricota</taxon>
        <taxon>Caudoviricetes</taxon>
        <taxon>Peduoviridae</taxon>
        <taxon>Maltschvirus</taxon>
        <taxon>Maltschvirus maltsch</taxon>
    </lineage>
</organism>